<reference evidence="2 3" key="1">
    <citation type="submission" date="2010-09" db="EMBL/GenBank/DDBJ databases">
        <authorList>
            <person name="Harkins D.M."/>
            <person name="Madupu R."/>
            <person name="Durkin A.S."/>
            <person name="Torralba M."/>
            <person name="Methe B."/>
            <person name="Sutton G.G."/>
            <person name="Nelson K.E."/>
        </authorList>
    </citation>
    <scope>NUCLEOTIDE SEQUENCE [LARGE SCALE GENOMIC DNA]</scope>
    <source>
        <strain evidence="2 3">CRIS 21A-A</strain>
    </source>
</reference>
<dbReference type="EMBL" id="ADFQ01000003">
    <property type="protein sequence ID" value="EFN92089.1"/>
    <property type="molecule type" value="Genomic_DNA"/>
</dbReference>
<organism evidence="2 3">
    <name type="scientific">Prevotella amnii CRIS 21A-A</name>
    <dbReference type="NCBI Taxonomy" id="679191"/>
    <lineage>
        <taxon>Bacteria</taxon>
        <taxon>Pseudomonadati</taxon>
        <taxon>Bacteroidota</taxon>
        <taxon>Bacteroidia</taxon>
        <taxon>Bacteroidales</taxon>
        <taxon>Prevotellaceae</taxon>
        <taxon>Prevotella</taxon>
    </lineage>
</organism>
<sequence length="72" mass="8595">MSSLFSFIHLIIYSYNIVLVLFVYGKDYSRGFIALKFGEKSVKTYSFLICHSFFKFQQKYKIKVCIILLRLH</sequence>
<gene>
    <name evidence="2" type="ORF">HMPREF9018_1524</name>
</gene>
<evidence type="ECO:0000313" key="2">
    <source>
        <dbReference type="EMBL" id="EFN92089.1"/>
    </source>
</evidence>
<feature type="transmembrane region" description="Helical" evidence="1">
    <location>
        <begin position="6"/>
        <end position="24"/>
    </location>
</feature>
<protein>
    <submittedName>
        <fullName evidence="2">Uncharacterized protein</fullName>
    </submittedName>
</protein>
<evidence type="ECO:0000313" key="3">
    <source>
        <dbReference type="Proteomes" id="UP000016016"/>
    </source>
</evidence>
<keyword evidence="1" id="KW-1133">Transmembrane helix</keyword>
<proteinExistence type="predicted"/>
<keyword evidence="1" id="KW-0472">Membrane</keyword>
<comment type="caution">
    <text evidence="2">The sequence shown here is derived from an EMBL/GenBank/DDBJ whole genome shotgun (WGS) entry which is preliminary data.</text>
</comment>
<accession>E1GT33</accession>
<keyword evidence="1" id="KW-0812">Transmembrane</keyword>
<name>E1GT33_9BACT</name>
<evidence type="ECO:0000256" key="1">
    <source>
        <dbReference type="SAM" id="Phobius"/>
    </source>
</evidence>
<dbReference type="Proteomes" id="UP000016016">
    <property type="component" value="Unassembled WGS sequence"/>
</dbReference>
<dbReference type="AlphaFoldDB" id="E1GT33"/>